<dbReference type="GO" id="GO:0009395">
    <property type="term" value="P:phospholipid catabolic process"/>
    <property type="evidence" value="ECO:0007669"/>
    <property type="project" value="TreeGrafter"/>
</dbReference>
<name>A0A834L6U0_RHOSS</name>
<sequence length="339" mass="38258">MLTSSTLDRYPQRTIFENVEAAGLSFRIYYQNIPATLFYRNLRKLKYVDNFLSYGSSFKSDAKKGKLPNYAVVEQRYVDTKAEPANDDHPSHDVYHGQMLVKEVYETLRASPQWNETMMVVTYDEHGGYFDHVPTPVRGVPSPDGIVGPEPFLFRFDRLGVRVPTIVVSPWIEKGTDDSDDTAVVHGPNGVPMATSEYEHSSIPATVKNIFNLPSFLTKRDAWAGSFHSIVQTRKEPRTDCPVQLPTPVRIRETEANEDAKLTEFQQELMQLASVLKGDDIFTNLHEKIGKMTVKEGNQYMEGAVKSFFEAGIAAKKMGGDEEQIVKMRPSLTTRPSKP</sequence>
<reference evidence="3" key="1">
    <citation type="submission" date="2019-11" db="EMBL/GenBank/DDBJ databases">
        <authorList>
            <person name="Liu Y."/>
            <person name="Hou J."/>
            <person name="Li T.-Q."/>
            <person name="Guan C.-H."/>
            <person name="Wu X."/>
            <person name="Wu H.-Z."/>
            <person name="Ling F."/>
            <person name="Zhang R."/>
            <person name="Shi X.-G."/>
            <person name="Ren J.-P."/>
            <person name="Chen E.-F."/>
            <person name="Sun J.-M."/>
        </authorList>
    </citation>
    <scope>NUCLEOTIDE SEQUENCE</scope>
    <source>
        <strain evidence="3">Adult_tree_wgs_1</strain>
        <tissue evidence="3">Leaves</tissue>
    </source>
</reference>
<dbReference type="PANTHER" id="PTHR31956">
    <property type="entry name" value="NON-SPECIFIC PHOSPHOLIPASE C4-RELATED"/>
    <property type="match status" value="1"/>
</dbReference>
<dbReference type="InterPro" id="IPR007312">
    <property type="entry name" value="Phosphoesterase"/>
</dbReference>
<dbReference type="GO" id="GO:0042578">
    <property type="term" value="F:phosphoric ester hydrolase activity"/>
    <property type="evidence" value="ECO:0007669"/>
    <property type="project" value="UniProtKB-ARBA"/>
</dbReference>
<proteinExistence type="inferred from homology"/>
<gene>
    <name evidence="3" type="ORF">RHSIM_Rhsim13G0209500</name>
</gene>
<evidence type="ECO:0000313" key="3">
    <source>
        <dbReference type="EMBL" id="KAF7120207.1"/>
    </source>
</evidence>
<accession>A0A834L6U0</accession>
<dbReference type="Gene3D" id="3.40.720.10">
    <property type="entry name" value="Alkaline Phosphatase, subunit A"/>
    <property type="match status" value="1"/>
</dbReference>
<dbReference type="PANTHER" id="PTHR31956:SF26">
    <property type="entry name" value="NON-SPECIFIC PHOSPHOLIPASE C2"/>
    <property type="match status" value="1"/>
</dbReference>
<organism evidence="3 4">
    <name type="scientific">Rhododendron simsii</name>
    <name type="common">Sims's rhododendron</name>
    <dbReference type="NCBI Taxonomy" id="118357"/>
    <lineage>
        <taxon>Eukaryota</taxon>
        <taxon>Viridiplantae</taxon>
        <taxon>Streptophyta</taxon>
        <taxon>Embryophyta</taxon>
        <taxon>Tracheophyta</taxon>
        <taxon>Spermatophyta</taxon>
        <taxon>Magnoliopsida</taxon>
        <taxon>eudicotyledons</taxon>
        <taxon>Gunneridae</taxon>
        <taxon>Pentapetalae</taxon>
        <taxon>asterids</taxon>
        <taxon>Ericales</taxon>
        <taxon>Ericaceae</taxon>
        <taxon>Ericoideae</taxon>
        <taxon>Rhodoreae</taxon>
        <taxon>Rhododendron</taxon>
    </lineage>
</organism>
<dbReference type="EMBL" id="WJXA01000013">
    <property type="protein sequence ID" value="KAF7120207.1"/>
    <property type="molecule type" value="Genomic_DNA"/>
</dbReference>
<dbReference type="AlphaFoldDB" id="A0A834L6U0"/>
<protein>
    <submittedName>
        <fullName evidence="3">Uncharacterized protein</fullName>
    </submittedName>
</protein>
<dbReference type="FunFam" id="3.40.720.10:FF:000011">
    <property type="entry name" value="Non-specific phospholipase C1"/>
    <property type="match status" value="1"/>
</dbReference>
<dbReference type="Pfam" id="PF04185">
    <property type="entry name" value="Phosphoesterase"/>
    <property type="match status" value="1"/>
</dbReference>
<evidence type="ECO:0000256" key="2">
    <source>
        <dbReference type="ARBA" id="ARBA00022801"/>
    </source>
</evidence>
<comment type="caution">
    <text evidence="3">The sequence shown here is derived from an EMBL/GenBank/DDBJ whole genome shotgun (WGS) entry which is preliminary data.</text>
</comment>
<keyword evidence="2" id="KW-0378">Hydrolase</keyword>
<keyword evidence="4" id="KW-1185">Reference proteome</keyword>
<dbReference type="Proteomes" id="UP000626092">
    <property type="component" value="Unassembled WGS sequence"/>
</dbReference>
<evidence type="ECO:0000313" key="4">
    <source>
        <dbReference type="Proteomes" id="UP000626092"/>
    </source>
</evidence>
<comment type="similarity">
    <text evidence="1">Belongs to the bacterial phospholipase C family.</text>
</comment>
<dbReference type="InterPro" id="IPR017850">
    <property type="entry name" value="Alkaline_phosphatase_core_sf"/>
</dbReference>
<dbReference type="OrthoDB" id="5135119at2759"/>
<evidence type="ECO:0000256" key="1">
    <source>
        <dbReference type="ARBA" id="ARBA00009717"/>
    </source>
</evidence>